<sequence length="241" mass="27219">MQRFSWSNSAFSSKELLSNAGKNCTLVDVHEYPYLVQVIVGCGNARSTINLGVILSAKYVLSADSYRPPCNYSVWVNQDEENKNGVMYQIESMQVNKIVFEGFTDTLALDLNMFLLKLSEPIKLGYLAQSITISDKVVSGDKGTLIDLDSERILYKNSKIYKVNATAFDVNDCRVLSSTYIKYKHSAEPEGSVCIIEPYDRYPKYGSSILVIRGRVAAWHFALRSSNHNNNFYQLNLFSEL</sequence>
<name>A0ACC2PDZ2_9HYME</name>
<evidence type="ECO:0000313" key="2">
    <source>
        <dbReference type="Proteomes" id="UP001239111"/>
    </source>
</evidence>
<dbReference type="Proteomes" id="UP001239111">
    <property type="component" value="Chromosome 1"/>
</dbReference>
<organism evidence="1 2">
    <name type="scientific">Eretmocerus hayati</name>
    <dbReference type="NCBI Taxonomy" id="131215"/>
    <lineage>
        <taxon>Eukaryota</taxon>
        <taxon>Metazoa</taxon>
        <taxon>Ecdysozoa</taxon>
        <taxon>Arthropoda</taxon>
        <taxon>Hexapoda</taxon>
        <taxon>Insecta</taxon>
        <taxon>Pterygota</taxon>
        <taxon>Neoptera</taxon>
        <taxon>Endopterygota</taxon>
        <taxon>Hymenoptera</taxon>
        <taxon>Apocrita</taxon>
        <taxon>Proctotrupomorpha</taxon>
        <taxon>Chalcidoidea</taxon>
        <taxon>Aphelinidae</taxon>
        <taxon>Aphelininae</taxon>
        <taxon>Eretmocerus</taxon>
    </lineage>
</organism>
<comment type="caution">
    <text evidence="1">The sequence shown here is derived from an EMBL/GenBank/DDBJ whole genome shotgun (WGS) entry which is preliminary data.</text>
</comment>
<proteinExistence type="predicted"/>
<keyword evidence="2" id="KW-1185">Reference proteome</keyword>
<reference evidence="1" key="1">
    <citation type="submission" date="2023-04" db="EMBL/GenBank/DDBJ databases">
        <title>A chromosome-level genome assembly of the parasitoid wasp Eretmocerus hayati.</title>
        <authorList>
            <person name="Zhong Y."/>
            <person name="Liu S."/>
            <person name="Liu Y."/>
        </authorList>
    </citation>
    <scope>NUCLEOTIDE SEQUENCE</scope>
    <source>
        <strain evidence="1">ZJU_SS_LIU_2023</strain>
    </source>
</reference>
<gene>
    <name evidence="1" type="ORF">QAD02_017475</name>
</gene>
<dbReference type="EMBL" id="CM056741">
    <property type="protein sequence ID" value="KAJ8681683.1"/>
    <property type="molecule type" value="Genomic_DNA"/>
</dbReference>
<evidence type="ECO:0000313" key="1">
    <source>
        <dbReference type="EMBL" id="KAJ8681683.1"/>
    </source>
</evidence>
<protein>
    <submittedName>
        <fullName evidence="1">Uncharacterized protein</fullName>
    </submittedName>
</protein>
<accession>A0ACC2PDZ2</accession>